<accession>A0A0A9ABU8</accession>
<name>A0A0A9ABU8_ARUDO</name>
<dbReference type="AlphaFoldDB" id="A0A0A9ABU8"/>
<feature type="region of interest" description="Disordered" evidence="1">
    <location>
        <begin position="1"/>
        <end position="24"/>
    </location>
</feature>
<reference evidence="2" key="1">
    <citation type="submission" date="2014-09" db="EMBL/GenBank/DDBJ databases">
        <authorList>
            <person name="Magalhaes I.L.F."/>
            <person name="Oliveira U."/>
            <person name="Santos F.R."/>
            <person name="Vidigal T.H.D.A."/>
            <person name="Brescovit A.D."/>
            <person name="Santos A.J."/>
        </authorList>
    </citation>
    <scope>NUCLEOTIDE SEQUENCE</scope>
    <source>
        <tissue evidence="2">Shoot tissue taken approximately 20 cm above the soil surface</tissue>
    </source>
</reference>
<dbReference type="EMBL" id="GBRH01249339">
    <property type="protein sequence ID" value="JAD48556.1"/>
    <property type="molecule type" value="Transcribed_RNA"/>
</dbReference>
<evidence type="ECO:0000313" key="2">
    <source>
        <dbReference type="EMBL" id="JAD48556.1"/>
    </source>
</evidence>
<sequence length="79" mass="9097">MPIQQSLRNQGPSPTPAPPPLHQRTQGCCPCPLHIVGKRKSQHTHCRRIPWQRFASRNGRFFAILAPWCCLVWEFLPRG</sequence>
<reference evidence="2" key="2">
    <citation type="journal article" date="2015" name="Data Brief">
        <title>Shoot transcriptome of the giant reed, Arundo donax.</title>
        <authorList>
            <person name="Barrero R.A."/>
            <person name="Guerrero F.D."/>
            <person name="Moolhuijzen P."/>
            <person name="Goolsby J.A."/>
            <person name="Tidwell J."/>
            <person name="Bellgard S.E."/>
            <person name="Bellgard M.I."/>
        </authorList>
    </citation>
    <scope>NUCLEOTIDE SEQUENCE</scope>
    <source>
        <tissue evidence="2">Shoot tissue taken approximately 20 cm above the soil surface</tissue>
    </source>
</reference>
<evidence type="ECO:0000256" key="1">
    <source>
        <dbReference type="SAM" id="MobiDB-lite"/>
    </source>
</evidence>
<organism evidence="2">
    <name type="scientific">Arundo donax</name>
    <name type="common">Giant reed</name>
    <name type="synonym">Donax arundinaceus</name>
    <dbReference type="NCBI Taxonomy" id="35708"/>
    <lineage>
        <taxon>Eukaryota</taxon>
        <taxon>Viridiplantae</taxon>
        <taxon>Streptophyta</taxon>
        <taxon>Embryophyta</taxon>
        <taxon>Tracheophyta</taxon>
        <taxon>Spermatophyta</taxon>
        <taxon>Magnoliopsida</taxon>
        <taxon>Liliopsida</taxon>
        <taxon>Poales</taxon>
        <taxon>Poaceae</taxon>
        <taxon>PACMAD clade</taxon>
        <taxon>Arundinoideae</taxon>
        <taxon>Arundineae</taxon>
        <taxon>Arundo</taxon>
    </lineage>
</organism>
<protein>
    <submittedName>
        <fullName evidence="2">Uncharacterized protein</fullName>
    </submittedName>
</protein>
<proteinExistence type="predicted"/>
<feature type="compositionally biased region" description="Polar residues" evidence="1">
    <location>
        <begin position="1"/>
        <end position="12"/>
    </location>
</feature>